<sequence length="159" mass="18565">MKWEDIGQQPCSIARAQSVLGDRWTMLIIRNAFMGIRRFDDFQENLGVTRHVLSDRLKRLVEEDILVKQPYIDRQERFEYRLTQKGLDLYPILLAMTHWADQYMDGGKGSPVEYVHKRCGQTFKPVMVCSCCGEQIQAKQVKPVFTQAYFNAMNQLKQA</sequence>
<dbReference type="InterPro" id="IPR036388">
    <property type="entry name" value="WH-like_DNA-bd_sf"/>
</dbReference>
<evidence type="ECO:0000313" key="5">
    <source>
        <dbReference type="EMBL" id="OBX27686.1"/>
    </source>
</evidence>
<dbReference type="Proteomes" id="UP000185753">
    <property type="component" value="Unassembled WGS sequence"/>
</dbReference>
<dbReference type="PROSITE" id="PS51118">
    <property type="entry name" value="HTH_HXLR"/>
    <property type="match status" value="1"/>
</dbReference>
<comment type="caution">
    <text evidence="5">The sequence shown here is derived from an EMBL/GenBank/DDBJ whole genome shotgun (WGS) entry which is preliminary data.</text>
</comment>
<dbReference type="Gene3D" id="1.10.10.10">
    <property type="entry name" value="Winged helix-like DNA-binding domain superfamily/Winged helix DNA-binding domain"/>
    <property type="match status" value="1"/>
</dbReference>
<evidence type="ECO:0000313" key="6">
    <source>
        <dbReference type="Proteomes" id="UP000185753"/>
    </source>
</evidence>
<dbReference type="OrthoDB" id="9807069at2"/>
<dbReference type="RefSeq" id="WP_067766445.1">
    <property type="nucleotide sequence ID" value="NZ_CP183909.1"/>
</dbReference>
<dbReference type="EMBL" id="LZDS01000028">
    <property type="protein sequence ID" value="OBX27686.1"/>
    <property type="molecule type" value="Genomic_DNA"/>
</dbReference>
<evidence type="ECO:0000256" key="1">
    <source>
        <dbReference type="ARBA" id="ARBA00023015"/>
    </source>
</evidence>
<evidence type="ECO:0000256" key="2">
    <source>
        <dbReference type="ARBA" id="ARBA00023125"/>
    </source>
</evidence>
<dbReference type="GO" id="GO:0003677">
    <property type="term" value="F:DNA binding"/>
    <property type="evidence" value="ECO:0007669"/>
    <property type="project" value="UniProtKB-KW"/>
</dbReference>
<dbReference type="STRING" id="1443941.A9J31_08345"/>
<dbReference type="AlphaFoldDB" id="A0A1A7R735"/>
<dbReference type="InterPro" id="IPR002577">
    <property type="entry name" value="HTH_HxlR"/>
</dbReference>
<organism evidence="5 6">
    <name type="scientific">Acinetobacter gandensis</name>
    <dbReference type="NCBI Taxonomy" id="1443941"/>
    <lineage>
        <taxon>Bacteria</taxon>
        <taxon>Pseudomonadati</taxon>
        <taxon>Pseudomonadota</taxon>
        <taxon>Gammaproteobacteria</taxon>
        <taxon>Moraxellales</taxon>
        <taxon>Moraxellaceae</taxon>
        <taxon>Acinetobacter</taxon>
    </lineage>
</organism>
<accession>A0A1A7R735</accession>
<name>A0A1A7R735_9GAMM</name>
<feature type="domain" description="HTH hxlR-type" evidence="4">
    <location>
        <begin position="11"/>
        <end position="108"/>
    </location>
</feature>
<gene>
    <name evidence="5" type="ORF">A9J31_08345</name>
</gene>
<keyword evidence="6" id="KW-1185">Reference proteome</keyword>
<keyword evidence="3" id="KW-0804">Transcription</keyword>
<dbReference type="PANTHER" id="PTHR33204:SF36">
    <property type="entry name" value="TRANSCRIPTIONAL REGULATORY PROTEIN"/>
    <property type="match status" value="1"/>
</dbReference>
<evidence type="ECO:0000259" key="4">
    <source>
        <dbReference type="PROSITE" id="PS51118"/>
    </source>
</evidence>
<dbReference type="Pfam" id="PF01638">
    <property type="entry name" value="HxlR"/>
    <property type="match status" value="1"/>
</dbReference>
<proteinExistence type="predicted"/>
<dbReference type="PANTHER" id="PTHR33204">
    <property type="entry name" value="TRANSCRIPTIONAL REGULATOR, MARR FAMILY"/>
    <property type="match status" value="1"/>
</dbReference>
<dbReference type="SUPFAM" id="SSF46785">
    <property type="entry name" value="Winged helix' DNA-binding domain"/>
    <property type="match status" value="1"/>
</dbReference>
<protein>
    <submittedName>
        <fullName evidence="5">HxlR family transcriptional regulator</fullName>
    </submittedName>
</protein>
<keyword evidence="2" id="KW-0238">DNA-binding</keyword>
<reference evidence="6" key="1">
    <citation type="submission" date="2016-06" db="EMBL/GenBank/DDBJ databases">
        <authorList>
            <person name="Radolfova-Krizova L."/>
            <person name="Nemec A."/>
        </authorList>
    </citation>
    <scope>NUCLEOTIDE SEQUENCE [LARGE SCALE GENOMIC DNA]</scope>
    <source>
        <strain evidence="6">ANC 4275</strain>
    </source>
</reference>
<dbReference type="InterPro" id="IPR036390">
    <property type="entry name" value="WH_DNA-bd_sf"/>
</dbReference>
<keyword evidence="1" id="KW-0805">Transcription regulation</keyword>
<evidence type="ECO:0000256" key="3">
    <source>
        <dbReference type="ARBA" id="ARBA00023163"/>
    </source>
</evidence>